<dbReference type="GeneID" id="96873622"/>
<dbReference type="EMBL" id="CP016414">
    <property type="protein sequence ID" value="ANU36529.1"/>
    <property type="molecule type" value="Genomic_DNA"/>
</dbReference>
<gene>
    <name evidence="2" type="ORF">VSVS05_01402</name>
</gene>
<dbReference type="Gene3D" id="3.40.50.11010">
    <property type="match status" value="1"/>
</dbReference>
<dbReference type="SUPFAM" id="SSF53756">
    <property type="entry name" value="UDP-Glycosyltransferase/glycogen phosphorylase"/>
    <property type="match status" value="1"/>
</dbReference>
<dbReference type="GO" id="GO:0016757">
    <property type="term" value="F:glycosyltransferase activity"/>
    <property type="evidence" value="ECO:0007669"/>
    <property type="project" value="UniProtKB-KW"/>
</dbReference>
<proteinExistence type="predicted"/>
<evidence type="ECO:0000313" key="3">
    <source>
        <dbReference type="Proteomes" id="UP000092528"/>
    </source>
</evidence>
<dbReference type="Pfam" id="PF13524">
    <property type="entry name" value="Glyco_trans_1_2"/>
    <property type="match status" value="1"/>
</dbReference>
<dbReference type="InterPro" id="IPR055259">
    <property type="entry name" value="YkvP/CgeB_Glyco_trans-like"/>
</dbReference>
<dbReference type="Gene3D" id="3.40.50.2000">
    <property type="entry name" value="Glycogen Phosphorylase B"/>
    <property type="match status" value="1"/>
</dbReference>
<keyword evidence="3" id="KW-1185">Reference proteome</keyword>
<keyword evidence="2" id="KW-0328">Glycosyltransferase</keyword>
<sequence length="370" mass="41239">MRDMIVFGEDFGGLPSSTQHLIRHLPKMRKIIWVNSIGLRQPKLNANDCRRAVSKLIGQPKQGFSTPSQVPDNVHIVNLRTIPAPSSHISRQLAKTMMLNQLLPILAEHHIEKPILWSSLPTAADLCGHLNESGVIYYCGDDFSALSGVDHHVVAEHEEKMVKKANLVLGASEAICAKFPHNKTLLLPHGVDVDLFSQPAPIAVDFPQNGKPIAGFYGSLSNWLDYDLINFVALNLPGWDFLFIGPNEMPYNPLPKLANIHYLGPRPHNQLPCYSQHWQASLLPFKSNKQIQACNPLKLLEYLAAGAPIVATPFPALERYSKYVNVVESAHEMSEALKMTNYEPKHSADIVADDSWQARSQFVRSLLDTL</sequence>
<dbReference type="Proteomes" id="UP000092528">
    <property type="component" value="Chromosome 1"/>
</dbReference>
<evidence type="ECO:0000313" key="2">
    <source>
        <dbReference type="EMBL" id="ANU36529.1"/>
    </source>
</evidence>
<dbReference type="RefSeq" id="WP_065545327.1">
    <property type="nucleotide sequence ID" value="NZ_CP016414.1"/>
</dbReference>
<name>A0A1C7FBU7_9VIBR</name>
<reference evidence="2 3" key="1">
    <citation type="submission" date="2016-07" db="EMBL/GenBank/DDBJ databases">
        <title>Genome sequencing of Vibrio scophthalmi strain VS-05, an isolated from Paralichthys olivaceus.</title>
        <authorList>
            <person name="Han H.-J."/>
        </authorList>
    </citation>
    <scope>NUCLEOTIDE SEQUENCE [LARGE SCALE GENOMIC DNA]</scope>
    <source>
        <strain evidence="2 3">VS-05</strain>
    </source>
</reference>
<feature type="domain" description="Spore protein YkvP/CgeB glycosyl transferase-like" evidence="1">
    <location>
        <begin position="235"/>
        <end position="352"/>
    </location>
</feature>
<protein>
    <submittedName>
        <fullName evidence="2">Putative teichuronic acid biosynthesis glycosyltransferase TuaH</fullName>
        <ecNumber evidence="2">2.4.1.-</ecNumber>
    </submittedName>
</protein>
<dbReference type="AlphaFoldDB" id="A0A1C7FBU7"/>
<keyword evidence="2" id="KW-0808">Transferase</keyword>
<evidence type="ECO:0000259" key="1">
    <source>
        <dbReference type="Pfam" id="PF13524"/>
    </source>
</evidence>
<organism evidence="2 3">
    <name type="scientific">Vibrio scophthalmi</name>
    <dbReference type="NCBI Taxonomy" id="45658"/>
    <lineage>
        <taxon>Bacteria</taxon>
        <taxon>Pseudomonadati</taxon>
        <taxon>Pseudomonadota</taxon>
        <taxon>Gammaproteobacteria</taxon>
        <taxon>Vibrionales</taxon>
        <taxon>Vibrionaceae</taxon>
        <taxon>Vibrio</taxon>
    </lineage>
</organism>
<dbReference type="STRING" id="45658.VSVS12_01779"/>
<dbReference type="EC" id="2.4.1.-" evidence="2"/>
<accession>A0A1C7FBU7</accession>
<dbReference type="PATRIC" id="fig|45658.7.peg.1380"/>